<keyword evidence="3" id="KW-1185">Reference proteome</keyword>
<reference evidence="2" key="4">
    <citation type="submission" date="2019-03" db="UniProtKB">
        <authorList>
            <consortium name="EnsemblPlants"/>
        </authorList>
    </citation>
    <scope>IDENTIFICATION</scope>
</reference>
<feature type="region of interest" description="Disordered" evidence="1">
    <location>
        <begin position="25"/>
        <end position="77"/>
    </location>
</feature>
<evidence type="ECO:0000313" key="3">
    <source>
        <dbReference type="Proteomes" id="UP000015105"/>
    </source>
</evidence>
<protein>
    <submittedName>
        <fullName evidence="2">Uncharacterized protein</fullName>
    </submittedName>
</protein>
<proteinExistence type="predicted"/>
<accession>A0A453C7Y5</accession>
<sequence>VPPPRPLPLRCRPQAISRRRLISYLPRPPAPHAHTLHASSATPRRRRQEVTSASSRRPPEAARQPAPPATSHPRRFHLSRARGFFVRKEEKHRWISCRLVILHIMEL</sequence>
<reference evidence="2" key="3">
    <citation type="journal article" date="2017" name="Nature">
        <title>Genome sequence of the progenitor of the wheat D genome Aegilops tauschii.</title>
        <authorList>
            <person name="Luo M.C."/>
            <person name="Gu Y.Q."/>
            <person name="Puiu D."/>
            <person name="Wang H."/>
            <person name="Twardziok S.O."/>
            <person name="Deal K.R."/>
            <person name="Huo N."/>
            <person name="Zhu T."/>
            <person name="Wang L."/>
            <person name="Wang Y."/>
            <person name="McGuire P.E."/>
            <person name="Liu S."/>
            <person name="Long H."/>
            <person name="Ramasamy R.K."/>
            <person name="Rodriguez J.C."/>
            <person name="Van S.L."/>
            <person name="Yuan L."/>
            <person name="Wang Z."/>
            <person name="Xia Z."/>
            <person name="Xiao L."/>
            <person name="Anderson O.D."/>
            <person name="Ouyang S."/>
            <person name="Liang Y."/>
            <person name="Zimin A.V."/>
            <person name="Pertea G."/>
            <person name="Qi P."/>
            <person name="Bennetzen J.L."/>
            <person name="Dai X."/>
            <person name="Dawson M.W."/>
            <person name="Muller H.G."/>
            <person name="Kugler K."/>
            <person name="Rivarola-Duarte L."/>
            <person name="Spannagl M."/>
            <person name="Mayer K.F.X."/>
            <person name="Lu F.H."/>
            <person name="Bevan M.W."/>
            <person name="Leroy P."/>
            <person name="Li P."/>
            <person name="You F.M."/>
            <person name="Sun Q."/>
            <person name="Liu Z."/>
            <person name="Lyons E."/>
            <person name="Wicker T."/>
            <person name="Salzberg S.L."/>
            <person name="Devos K.M."/>
            <person name="Dvorak J."/>
        </authorList>
    </citation>
    <scope>NUCLEOTIDE SEQUENCE [LARGE SCALE GENOMIC DNA]</scope>
    <source>
        <strain evidence="2">cv. AL8/78</strain>
    </source>
</reference>
<name>A0A453C7Y5_AEGTS</name>
<dbReference type="EnsemblPlants" id="AET2Gv20767300.10">
    <property type="protein sequence ID" value="AET2Gv20767300.10"/>
    <property type="gene ID" value="AET2Gv20767300"/>
</dbReference>
<reference evidence="3" key="1">
    <citation type="journal article" date="2014" name="Science">
        <title>Ancient hybridizations among the ancestral genomes of bread wheat.</title>
        <authorList>
            <consortium name="International Wheat Genome Sequencing Consortium,"/>
            <person name="Marcussen T."/>
            <person name="Sandve S.R."/>
            <person name="Heier L."/>
            <person name="Spannagl M."/>
            <person name="Pfeifer M."/>
            <person name="Jakobsen K.S."/>
            <person name="Wulff B.B."/>
            <person name="Steuernagel B."/>
            <person name="Mayer K.F."/>
            <person name="Olsen O.A."/>
        </authorList>
    </citation>
    <scope>NUCLEOTIDE SEQUENCE [LARGE SCALE GENOMIC DNA]</scope>
    <source>
        <strain evidence="3">cv. AL8/78</strain>
    </source>
</reference>
<reference evidence="2" key="5">
    <citation type="journal article" date="2021" name="G3 (Bethesda)">
        <title>Aegilops tauschii genome assembly Aet v5.0 features greater sequence contiguity and improved annotation.</title>
        <authorList>
            <person name="Wang L."/>
            <person name="Zhu T."/>
            <person name="Rodriguez J.C."/>
            <person name="Deal K.R."/>
            <person name="Dubcovsky J."/>
            <person name="McGuire P.E."/>
            <person name="Lux T."/>
            <person name="Spannagl M."/>
            <person name="Mayer K.F.X."/>
            <person name="Baldrich P."/>
            <person name="Meyers B.C."/>
            <person name="Huo N."/>
            <person name="Gu Y.Q."/>
            <person name="Zhou H."/>
            <person name="Devos K.M."/>
            <person name="Bennetzen J.L."/>
            <person name="Unver T."/>
            <person name="Budak H."/>
            <person name="Gulick P.J."/>
            <person name="Galiba G."/>
            <person name="Kalapos B."/>
            <person name="Nelson D.R."/>
            <person name="Li P."/>
            <person name="You F.M."/>
            <person name="Luo M.C."/>
            <person name="Dvorak J."/>
        </authorList>
    </citation>
    <scope>NUCLEOTIDE SEQUENCE [LARGE SCALE GENOMIC DNA]</scope>
    <source>
        <strain evidence="2">cv. AL8/78</strain>
    </source>
</reference>
<feature type="compositionally biased region" description="Low complexity" evidence="1">
    <location>
        <begin position="52"/>
        <end position="64"/>
    </location>
</feature>
<dbReference type="AlphaFoldDB" id="A0A453C7Y5"/>
<evidence type="ECO:0000313" key="2">
    <source>
        <dbReference type="EnsemblPlants" id="AET2Gv20767300.10"/>
    </source>
</evidence>
<reference evidence="3" key="2">
    <citation type="journal article" date="2017" name="Nat. Plants">
        <title>The Aegilops tauschii genome reveals multiple impacts of transposons.</title>
        <authorList>
            <person name="Zhao G."/>
            <person name="Zou C."/>
            <person name="Li K."/>
            <person name="Wang K."/>
            <person name="Li T."/>
            <person name="Gao L."/>
            <person name="Zhang X."/>
            <person name="Wang H."/>
            <person name="Yang Z."/>
            <person name="Liu X."/>
            <person name="Jiang W."/>
            <person name="Mao L."/>
            <person name="Kong X."/>
            <person name="Jiao Y."/>
            <person name="Jia J."/>
        </authorList>
    </citation>
    <scope>NUCLEOTIDE SEQUENCE [LARGE SCALE GENOMIC DNA]</scope>
    <source>
        <strain evidence="3">cv. AL8/78</strain>
    </source>
</reference>
<evidence type="ECO:0000256" key="1">
    <source>
        <dbReference type="SAM" id="MobiDB-lite"/>
    </source>
</evidence>
<dbReference type="Gramene" id="AET2Gv20767300.10">
    <property type="protein sequence ID" value="AET2Gv20767300.10"/>
    <property type="gene ID" value="AET2Gv20767300"/>
</dbReference>
<dbReference type="Proteomes" id="UP000015105">
    <property type="component" value="Chromosome 2D"/>
</dbReference>
<organism evidence="2 3">
    <name type="scientific">Aegilops tauschii subsp. strangulata</name>
    <name type="common">Goatgrass</name>
    <dbReference type="NCBI Taxonomy" id="200361"/>
    <lineage>
        <taxon>Eukaryota</taxon>
        <taxon>Viridiplantae</taxon>
        <taxon>Streptophyta</taxon>
        <taxon>Embryophyta</taxon>
        <taxon>Tracheophyta</taxon>
        <taxon>Spermatophyta</taxon>
        <taxon>Magnoliopsida</taxon>
        <taxon>Liliopsida</taxon>
        <taxon>Poales</taxon>
        <taxon>Poaceae</taxon>
        <taxon>BOP clade</taxon>
        <taxon>Pooideae</taxon>
        <taxon>Triticodae</taxon>
        <taxon>Triticeae</taxon>
        <taxon>Triticinae</taxon>
        <taxon>Aegilops</taxon>
    </lineage>
</organism>